<dbReference type="RefSeq" id="WP_133202591.1">
    <property type="nucleotide sequence ID" value="NZ_SMRU01000002.1"/>
</dbReference>
<dbReference type="InterPro" id="IPR014729">
    <property type="entry name" value="Rossmann-like_a/b/a_fold"/>
</dbReference>
<dbReference type="EMBL" id="SMRU01000002">
    <property type="protein sequence ID" value="TDG01331.1"/>
    <property type="molecule type" value="Genomic_DNA"/>
</dbReference>
<dbReference type="AlphaFoldDB" id="A0A4R5L1S0"/>
<evidence type="ECO:0000256" key="1">
    <source>
        <dbReference type="ARBA" id="ARBA00008791"/>
    </source>
</evidence>
<proteinExistence type="inferred from homology"/>
<dbReference type="CDD" id="cd23659">
    <property type="entry name" value="USP_At3g01520-like"/>
    <property type="match status" value="1"/>
</dbReference>
<feature type="domain" description="UspA" evidence="3">
    <location>
        <begin position="28"/>
        <end position="168"/>
    </location>
</feature>
<evidence type="ECO:0000313" key="4">
    <source>
        <dbReference type="EMBL" id="TDG01331.1"/>
    </source>
</evidence>
<dbReference type="PANTHER" id="PTHR46553">
    <property type="entry name" value="ADENINE NUCLEOTIDE ALPHA HYDROLASES-LIKE SUPERFAMILY PROTEIN"/>
    <property type="match status" value="1"/>
</dbReference>
<dbReference type="PANTHER" id="PTHR46553:SF3">
    <property type="entry name" value="ADENINE NUCLEOTIDE ALPHA HYDROLASES-LIKE SUPERFAMILY PROTEIN"/>
    <property type="match status" value="1"/>
</dbReference>
<evidence type="ECO:0000256" key="2">
    <source>
        <dbReference type="SAM" id="MobiDB-lite"/>
    </source>
</evidence>
<dbReference type="PRINTS" id="PR01438">
    <property type="entry name" value="UNVRSLSTRESS"/>
</dbReference>
<accession>A0A4R5L1S0</accession>
<reference evidence="4 5" key="1">
    <citation type="submission" date="2019-03" db="EMBL/GenBank/DDBJ databases">
        <title>Whole genome sequence of Arthrobacter sp JH1-1.</title>
        <authorList>
            <person name="Trinh H.N."/>
        </authorList>
    </citation>
    <scope>NUCLEOTIDE SEQUENCE [LARGE SCALE GENOMIC DNA]</scope>
    <source>
        <strain evidence="4 5">JH1-1</strain>
    </source>
</reference>
<protein>
    <submittedName>
        <fullName evidence="4">Universal stress protein</fullName>
    </submittedName>
</protein>
<comment type="caution">
    <text evidence="4">The sequence shown here is derived from an EMBL/GenBank/DDBJ whole genome shotgun (WGS) entry which is preliminary data.</text>
</comment>
<dbReference type="OrthoDB" id="6174426at2"/>
<dbReference type="Gene3D" id="3.40.50.620">
    <property type="entry name" value="HUPs"/>
    <property type="match status" value="1"/>
</dbReference>
<keyword evidence="5" id="KW-1185">Reference proteome</keyword>
<comment type="similarity">
    <text evidence="1">Belongs to the universal stress protein A family.</text>
</comment>
<gene>
    <name evidence="4" type="ORF">E1809_02135</name>
</gene>
<evidence type="ECO:0000313" key="5">
    <source>
        <dbReference type="Proteomes" id="UP000295511"/>
    </source>
</evidence>
<dbReference type="Proteomes" id="UP000295511">
    <property type="component" value="Unassembled WGS sequence"/>
</dbReference>
<dbReference type="InterPro" id="IPR006016">
    <property type="entry name" value="UspA"/>
</dbReference>
<evidence type="ECO:0000259" key="3">
    <source>
        <dbReference type="Pfam" id="PF00582"/>
    </source>
</evidence>
<dbReference type="SUPFAM" id="SSF52402">
    <property type="entry name" value="Adenine nucleotide alpha hydrolases-like"/>
    <property type="match status" value="1"/>
</dbReference>
<dbReference type="InterPro" id="IPR006015">
    <property type="entry name" value="Universal_stress_UspA"/>
</dbReference>
<sequence>MSENGAMVDQSASEPVRVPGASRGDGGIVVGVDGSPGSLAALEWALAEAKLRGVTIDAVFAWRPPEFYPAPNPWTPRMGPSGETAKQLANEATAEITRIGEEAAGRHGVKIRCEAVEGHPAEALIRTGKDAAMLVVGSRGHGGFAGVLLGSVSQHVVAHARCPVVIVPDPGREGLRP</sequence>
<feature type="region of interest" description="Disordered" evidence="2">
    <location>
        <begin position="1"/>
        <end position="24"/>
    </location>
</feature>
<name>A0A4R5L1S0_9MICC</name>
<dbReference type="Pfam" id="PF00582">
    <property type="entry name" value="Usp"/>
    <property type="match status" value="1"/>
</dbReference>
<organism evidence="4 5">
    <name type="scientific">Arthrobacter terricola</name>
    <dbReference type="NCBI Taxonomy" id="2547396"/>
    <lineage>
        <taxon>Bacteria</taxon>
        <taxon>Bacillati</taxon>
        <taxon>Actinomycetota</taxon>
        <taxon>Actinomycetes</taxon>
        <taxon>Micrococcales</taxon>
        <taxon>Micrococcaceae</taxon>
        <taxon>Arthrobacter</taxon>
    </lineage>
</organism>